<keyword evidence="2" id="KW-1185">Reference proteome</keyword>
<accession>A0A834H2V7</accession>
<dbReference type="Gene3D" id="3.30.70.330">
    <property type="match status" value="1"/>
</dbReference>
<dbReference type="InterPro" id="IPR035979">
    <property type="entry name" value="RBD_domain_sf"/>
</dbReference>
<dbReference type="EMBL" id="WJXA01000005">
    <property type="protein sequence ID" value="KAF7143781.1"/>
    <property type="molecule type" value="Genomic_DNA"/>
</dbReference>
<sequence length="77" mass="8560">MPSKVLHLRNLPWECIEDGLVELCRAFGKIVNSRSNVGANHNQAFAELIAVYAEIGTMRNRVVGDRGCVNCYDHCAL</sequence>
<dbReference type="Proteomes" id="UP000626092">
    <property type="component" value="Unassembled WGS sequence"/>
</dbReference>
<dbReference type="AlphaFoldDB" id="A0A834H2V7"/>
<dbReference type="InterPro" id="IPR012677">
    <property type="entry name" value="Nucleotide-bd_a/b_plait_sf"/>
</dbReference>
<dbReference type="GO" id="GO:0003676">
    <property type="term" value="F:nucleic acid binding"/>
    <property type="evidence" value="ECO:0007669"/>
    <property type="project" value="InterPro"/>
</dbReference>
<dbReference type="SUPFAM" id="SSF54928">
    <property type="entry name" value="RNA-binding domain, RBD"/>
    <property type="match status" value="1"/>
</dbReference>
<proteinExistence type="predicted"/>
<organism evidence="1 2">
    <name type="scientific">Rhododendron simsii</name>
    <name type="common">Sims's rhododendron</name>
    <dbReference type="NCBI Taxonomy" id="118357"/>
    <lineage>
        <taxon>Eukaryota</taxon>
        <taxon>Viridiplantae</taxon>
        <taxon>Streptophyta</taxon>
        <taxon>Embryophyta</taxon>
        <taxon>Tracheophyta</taxon>
        <taxon>Spermatophyta</taxon>
        <taxon>Magnoliopsida</taxon>
        <taxon>eudicotyledons</taxon>
        <taxon>Gunneridae</taxon>
        <taxon>Pentapetalae</taxon>
        <taxon>asterids</taxon>
        <taxon>Ericales</taxon>
        <taxon>Ericaceae</taxon>
        <taxon>Ericoideae</taxon>
        <taxon>Rhodoreae</taxon>
        <taxon>Rhododendron</taxon>
    </lineage>
</organism>
<dbReference type="OrthoDB" id="296632at2759"/>
<gene>
    <name evidence="1" type="ORF">RHSIM_Rhsim05G0209200</name>
</gene>
<protein>
    <recommendedName>
        <fullName evidence="3">RRM domain-containing protein</fullName>
    </recommendedName>
</protein>
<dbReference type="PANTHER" id="PTHR15592">
    <property type="entry name" value="MATRIN 3/NUCLEAR PROTEIN 220-RELATED"/>
    <property type="match status" value="1"/>
</dbReference>
<evidence type="ECO:0000313" key="2">
    <source>
        <dbReference type="Proteomes" id="UP000626092"/>
    </source>
</evidence>
<reference evidence="1" key="1">
    <citation type="submission" date="2019-11" db="EMBL/GenBank/DDBJ databases">
        <authorList>
            <person name="Liu Y."/>
            <person name="Hou J."/>
            <person name="Li T.-Q."/>
            <person name="Guan C.-H."/>
            <person name="Wu X."/>
            <person name="Wu H.-Z."/>
            <person name="Ling F."/>
            <person name="Zhang R."/>
            <person name="Shi X.-G."/>
            <person name="Ren J.-P."/>
            <person name="Chen E.-F."/>
            <person name="Sun J.-M."/>
        </authorList>
    </citation>
    <scope>NUCLEOTIDE SEQUENCE</scope>
    <source>
        <strain evidence="1">Adult_tree_wgs_1</strain>
        <tissue evidence="1">Leaves</tissue>
    </source>
</reference>
<comment type="caution">
    <text evidence="1">The sequence shown here is derived from an EMBL/GenBank/DDBJ whole genome shotgun (WGS) entry which is preliminary data.</text>
</comment>
<name>A0A834H2V7_RHOSS</name>
<evidence type="ECO:0008006" key="3">
    <source>
        <dbReference type="Google" id="ProtNLM"/>
    </source>
</evidence>
<evidence type="ECO:0000313" key="1">
    <source>
        <dbReference type="EMBL" id="KAF7143781.1"/>
    </source>
</evidence>